<organism evidence="1 2">
    <name type="scientific">Curtobacterium aetherium</name>
    <dbReference type="NCBI Taxonomy" id="2841594"/>
    <lineage>
        <taxon>Bacteria</taxon>
        <taxon>Bacillati</taxon>
        <taxon>Actinomycetota</taxon>
        <taxon>Actinomycetes</taxon>
        <taxon>Micrococcales</taxon>
        <taxon>Microbacteriaceae</taxon>
        <taxon>Curtobacterium</taxon>
    </lineage>
</organism>
<dbReference type="Proteomes" id="UP000681794">
    <property type="component" value="Chromosome"/>
</dbReference>
<proteinExistence type="predicted"/>
<accession>A0ACD1E1A3</accession>
<dbReference type="EMBL" id="CP076544">
    <property type="protein sequence ID" value="QWS32709.1"/>
    <property type="molecule type" value="Genomic_DNA"/>
</dbReference>
<name>A0ACD1E1A3_9MICO</name>
<protein>
    <submittedName>
        <fullName evidence="1">Uncharacterized protein</fullName>
    </submittedName>
</protein>
<sequence>MSCFPVRRRDEPPATINGYQVRPDTMHIARDSVQRYLGRRMPEVRPEDRDVVLDDTALVRRTLVVDVVRAAPGLVGLAFLGVAVLLLGGRHGLGFIVAIGYLDLLPDRVLRLGRAERAHRAAAALPPTATDAPTAGSARNRFPSGSKLRLPGD</sequence>
<gene>
    <name evidence="1" type="ORF">KM842_10500</name>
</gene>
<keyword evidence="2" id="KW-1185">Reference proteome</keyword>
<evidence type="ECO:0000313" key="2">
    <source>
        <dbReference type="Proteomes" id="UP000681794"/>
    </source>
</evidence>
<evidence type="ECO:0000313" key="1">
    <source>
        <dbReference type="EMBL" id="QWS32709.1"/>
    </source>
</evidence>
<reference evidence="1" key="1">
    <citation type="submission" date="2021-06" db="EMBL/GenBank/DDBJ databases">
        <authorList>
            <person name="Ellington A.J."/>
            <person name="Bryan N.C."/>
            <person name="Christner B.C."/>
            <person name="Reisch C.R."/>
        </authorList>
    </citation>
    <scope>NUCLEOTIDE SEQUENCE</scope>
    <source>
        <strain evidence="1">L6-1</strain>
    </source>
</reference>